<proteinExistence type="predicted"/>
<evidence type="ECO:0000313" key="2">
    <source>
        <dbReference type="EMBL" id="OQE41782.1"/>
    </source>
</evidence>
<keyword evidence="3" id="KW-1185">Reference proteome</keyword>
<evidence type="ECO:0000256" key="1">
    <source>
        <dbReference type="SAM" id="MobiDB-lite"/>
    </source>
</evidence>
<reference evidence="3" key="1">
    <citation type="journal article" date="2017" name="Nat. Microbiol.">
        <title>Global analysis of biosynthetic gene clusters reveals vast potential of secondary metabolite production in Penicillium species.</title>
        <authorList>
            <person name="Nielsen J.C."/>
            <person name="Grijseels S."/>
            <person name="Prigent S."/>
            <person name="Ji B."/>
            <person name="Dainat J."/>
            <person name="Nielsen K.F."/>
            <person name="Frisvad J.C."/>
            <person name="Workman M."/>
            <person name="Nielsen J."/>
        </authorList>
    </citation>
    <scope>NUCLEOTIDE SEQUENCE [LARGE SCALE GENOMIC DNA]</scope>
    <source>
        <strain evidence="3">IBT 31321</strain>
    </source>
</reference>
<gene>
    <name evidence="2" type="ORF">PENCOP_c004G03990</name>
</gene>
<evidence type="ECO:0000313" key="3">
    <source>
        <dbReference type="Proteomes" id="UP000191500"/>
    </source>
</evidence>
<name>A0A1V6UTM1_9EURO</name>
<protein>
    <submittedName>
        <fullName evidence="2">Uncharacterized protein</fullName>
    </submittedName>
</protein>
<dbReference type="Proteomes" id="UP000191500">
    <property type="component" value="Unassembled WGS sequence"/>
</dbReference>
<organism evidence="2 3">
    <name type="scientific">Penicillium coprophilum</name>
    <dbReference type="NCBI Taxonomy" id="36646"/>
    <lineage>
        <taxon>Eukaryota</taxon>
        <taxon>Fungi</taxon>
        <taxon>Dikarya</taxon>
        <taxon>Ascomycota</taxon>
        <taxon>Pezizomycotina</taxon>
        <taxon>Eurotiomycetes</taxon>
        <taxon>Eurotiomycetidae</taxon>
        <taxon>Eurotiales</taxon>
        <taxon>Aspergillaceae</taxon>
        <taxon>Penicillium</taxon>
    </lineage>
</organism>
<dbReference type="EMBL" id="MDDG01000004">
    <property type="protein sequence ID" value="OQE41782.1"/>
    <property type="molecule type" value="Genomic_DNA"/>
</dbReference>
<accession>A0A1V6UTM1</accession>
<sequence length="148" mass="16525">MSHTLRSGAVYNSSPPRRSRVQGPNVIHKRDYIVSNNSDIPLGLVREKVASCRLEFLDVGPIDEEDPDDPNRNNHTILRLTFLRQLDDDTLYAPIGTRGVILDLEGMEAPNGTNSSLLIMSTFGYEGLHQLALHSVELPMGRETLCRN</sequence>
<comment type="caution">
    <text evidence="2">The sequence shown here is derived from an EMBL/GenBank/DDBJ whole genome shotgun (WGS) entry which is preliminary data.</text>
</comment>
<dbReference type="AlphaFoldDB" id="A0A1V6UTM1"/>
<feature type="region of interest" description="Disordered" evidence="1">
    <location>
        <begin position="1"/>
        <end position="22"/>
    </location>
</feature>
<feature type="compositionally biased region" description="Polar residues" evidence="1">
    <location>
        <begin position="1"/>
        <end position="16"/>
    </location>
</feature>